<keyword evidence="6" id="KW-0012">Acyltransferase</keyword>
<evidence type="ECO:0000313" key="8">
    <source>
        <dbReference type="Proteomes" id="UP000600247"/>
    </source>
</evidence>
<gene>
    <name evidence="7" type="primary">ywrD</name>
    <name evidence="7" type="ORF">GCM10010918_32400</name>
</gene>
<dbReference type="Gene3D" id="3.60.20.40">
    <property type="match status" value="1"/>
</dbReference>
<dbReference type="EC" id="2.3.2.2" evidence="6"/>
<comment type="similarity">
    <text evidence="6">Belongs to the gamma-glutamyltransferase family.</text>
</comment>
<evidence type="ECO:0000256" key="5">
    <source>
        <dbReference type="PIRSR" id="PIRSR600101-2"/>
    </source>
</evidence>
<evidence type="ECO:0000256" key="4">
    <source>
        <dbReference type="PIRSR" id="PIRSR600101-1"/>
    </source>
</evidence>
<keyword evidence="6" id="KW-0317">Glutathione biosynthesis</keyword>
<protein>
    <recommendedName>
        <fullName evidence="6">Glutathione hydrolase proenzyme</fullName>
        <ecNumber evidence="6">2.3.2.2</ecNumber>
        <ecNumber evidence="6">3.4.19.13</ecNumber>
    </recommendedName>
    <component>
        <recommendedName>
            <fullName evidence="6">Glutathione hydrolase large chain</fullName>
        </recommendedName>
    </component>
    <component>
        <recommendedName>
            <fullName evidence="6">Glutathione hydrolase small chain</fullName>
        </recommendedName>
    </component>
</protein>
<dbReference type="PRINTS" id="PR01210">
    <property type="entry name" value="GGTRANSPTASE"/>
</dbReference>
<keyword evidence="6" id="KW-0378">Hydrolase</keyword>
<dbReference type="InterPro" id="IPR043137">
    <property type="entry name" value="GGT_ssub_C"/>
</dbReference>
<keyword evidence="6" id="KW-0808">Transferase</keyword>
<dbReference type="GO" id="GO:0103068">
    <property type="term" value="F:leukotriene C4 gamma-glutamyl transferase activity"/>
    <property type="evidence" value="ECO:0007669"/>
    <property type="project" value="UniProtKB-EC"/>
</dbReference>
<evidence type="ECO:0000256" key="6">
    <source>
        <dbReference type="RuleBase" id="RU368036"/>
    </source>
</evidence>
<proteinExistence type="inferred from homology"/>
<dbReference type="EC" id="3.4.19.13" evidence="6"/>
<comment type="PTM">
    <text evidence="6">Cleaved by autocatalysis into a large and a small subunit.</text>
</comment>
<dbReference type="RefSeq" id="WP_188890213.1">
    <property type="nucleotide sequence ID" value="NZ_BMHY01000005.1"/>
</dbReference>
<comment type="pathway">
    <text evidence="6">Sulfur metabolism; glutathione metabolism.</text>
</comment>
<dbReference type="InterPro" id="IPR052896">
    <property type="entry name" value="GGT-like_enzyme"/>
</dbReference>
<evidence type="ECO:0000256" key="3">
    <source>
        <dbReference type="ARBA" id="ARBA00047417"/>
    </source>
</evidence>
<dbReference type="InterPro" id="IPR043138">
    <property type="entry name" value="GGT_lsub"/>
</dbReference>
<comment type="catalytic activity">
    <reaction evidence="2 6">
        <text>glutathione + H2O = L-cysteinylglycine + L-glutamate</text>
        <dbReference type="Rhea" id="RHEA:28807"/>
        <dbReference type="ChEBI" id="CHEBI:15377"/>
        <dbReference type="ChEBI" id="CHEBI:29985"/>
        <dbReference type="ChEBI" id="CHEBI:57925"/>
        <dbReference type="ChEBI" id="CHEBI:61694"/>
        <dbReference type="EC" id="3.4.19.13"/>
    </reaction>
</comment>
<comment type="catalytic activity">
    <reaction evidence="1 6">
        <text>an S-substituted glutathione + H2O = an S-substituted L-cysteinylglycine + L-glutamate</text>
        <dbReference type="Rhea" id="RHEA:59468"/>
        <dbReference type="ChEBI" id="CHEBI:15377"/>
        <dbReference type="ChEBI" id="CHEBI:29985"/>
        <dbReference type="ChEBI" id="CHEBI:90779"/>
        <dbReference type="ChEBI" id="CHEBI:143103"/>
        <dbReference type="EC" id="3.4.19.13"/>
    </reaction>
</comment>
<dbReference type="SUPFAM" id="SSF56235">
    <property type="entry name" value="N-terminal nucleophile aminohydrolases (Ntn hydrolases)"/>
    <property type="match status" value="1"/>
</dbReference>
<organism evidence="7 8">
    <name type="scientific">Paenibacillus radicis</name>
    <name type="common">ex Gao et al. 2016</name>
    <dbReference type="NCBI Taxonomy" id="1737354"/>
    <lineage>
        <taxon>Bacteria</taxon>
        <taxon>Bacillati</taxon>
        <taxon>Bacillota</taxon>
        <taxon>Bacilli</taxon>
        <taxon>Bacillales</taxon>
        <taxon>Paenibacillaceae</taxon>
        <taxon>Paenibacillus</taxon>
    </lineage>
</organism>
<dbReference type="Pfam" id="PF01019">
    <property type="entry name" value="G_glu_transpept"/>
    <property type="match status" value="1"/>
</dbReference>
<dbReference type="InterPro" id="IPR029055">
    <property type="entry name" value="Ntn_hydrolases_N"/>
</dbReference>
<reference evidence="7 8" key="1">
    <citation type="journal article" date="2014" name="Int. J. Syst. Evol. Microbiol.">
        <title>Complete genome sequence of Corynebacterium casei LMG S-19264T (=DSM 44701T), isolated from a smear-ripened cheese.</title>
        <authorList>
            <consortium name="US DOE Joint Genome Institute (JGI-PGF)"/>
            <person name="Walter F."/>
            <person name="Albersmeier A."/>
            <person name="Kalinowski J."/>
            <person name="Ruckert C."/>
        </authorList>
    </citation>
    <scope>NUCLEOTIDE SEQUENCE [LARGE SCALE GENOMIC DNA]</scope>
    <source>
        <strain evidence="7 8">CGMCC 1.15286</strain>
    </source>
</reference>
<dbReference type="Gene3D" id="1.10.246.130">
    <property type="match status" value="1"/>
</dbReference>
<dbReference type="NCBIfam" id="TIGR00066">
    <property type="entry name" value="g_glut_trans"/>
    <property type="match status" value="1"/>
</dbReference>
<keyword evidence="6" id="KW-0865">Zymogen</keyword>
<dbReference type="GO" id="GO:0006751">
    <property type="term" value="P:glutathione catabolic process"/>
    <property type="evidence" value="ECO:0007669"/>
    <property type="project" value="UniProtKB-UniRule"/>
</dbReference>
<dbReference type="GO" id="GO:0036374">
    <property type="term" value="F:glutathione hydrolase activity"/>
    <property type="evidence" value="ECO:0007669"/>
    <property type="project" value="UniProtKB-UniRule"/>
</dbReference>
<feature type="binding site" evidence="5">
    <location>
        <position position="426"/>
    </location>
    <ligand>
        <name>L-glutamate</name>
        <dbReference type="ChEBI" id="CHEBI:29985"/>
    </ligand>
</feature>
<accession>A0A917HBU7</accession>
<dbReference type="InterPro" id="IPR000101">
    <property type="entry name" value="GGT_peptidase"/>
</dbReference>
<dbReference type="GO" id="GO:0006750">
    <property type="term" value="P:glutathione biosynthetic process"/>
    <property type="evidence" value="ECO:0007669"/>
    <property type="project" value="UniProtKB-KW"/>
</dbReference>
<dbReference type="PANTHER" id="PTHR43881:SF1">
    <property type="entry name" value="GAMMA-GLUTAMYLTRANSPEPTIDASE (AFU_ORTHOLOGUE AFUA_4G13580)"/>
    <property type="match status" value="1"/>
</dbReference>
<comment type="catalytic activity">
    <reaction evidence="3 6">
        <text>an N-terminal (5-L-glutamyl)-[peptide] + an alpha-amino acid = 5-L-glutamyl amino acid + an N-terminal L-alpha-aminoacyl-[peptide]</text>
        <dbReference type="Rhea" id="RHEA:23904"/>
        <dbReference type="Rhea" id="RHEA-COMP:9780"/>
        <dbReference type="Rhea" id="RHEA-COMP:9795"/>
        <dbReference type="ChEBI" id="CHEBI:77644"/>
        <dbReference type="ChEBI" id="CHEBI:78597"/>
        <dbReference type="ChEBI" id="CHEBI:78599"/>
        <dbReference type="ChEBI" id="CHEBI:78608"/>
        <dbReference type="EC" id="2.3.2.2"/>
    </reaction>
</comment>
<evidence type="ECO:0000256" key="2">
    <source>
        <dbReference type="ARBA" id="ARBA00001089"/>
    </source>
</evidence>
<evidence type="ECO:0000256" key="1">
    <source>
        <dbReference type="ARBA" id="ARBA00001049"/>
    </source>
</evidence>
<name>A0A917HBU7_9BACL</name>
<comment type="caution">
    <text evidence="7">The sequence shown here is derived from an EMBL/GenBank/DDBJ whole genome shotgun (WGS) entry which is preliminary data.</text>
</comment>
<dbReference type="PANTHER" id="PTHR43881">
    <property type="entry name" value="GAMMA-GLUTAMYLTRANSPEPTIDASE (AFU_ORTHOLOGUE AFUA_4G13580)"/>
    <property type="match status" value="1"/>
</dbReference>
<sequence length="529" mass="57399">METTKKSVMGTKAMIVSPHHLATAAGARMLERGGNAFDAAIAVSACLAVVYPHMTGMGGDSFWLSYHKEDGEVRAYNASGRSGYRASMDAYAGEEAIPVRGPRSAITVPGMVDGWHAVQSRYGRLAFTEVLEPAITYAEEGFPMSPDQYETTVHQEQILRSQPTTAAIYLPNGQITKPGQLFVQKELAASLKLIAEQGRDGFYNGPIARSIVDSLQGIGGLLTLDDFADHSGEWVTPLKGSYRGYDVYQVPPNSQGFVALMALHILEHFDLKQMGHGSYSYYHTIVEALKLSFRDRNRYLTDPDFADIPLERLLSKTYAAELAASIDPVKARPINTQPVGSDTAYAAVVDEEGNSVSFIQSLYFEFGSGLVAGDTGILLQNRGSFFSLDPQHVNCLMPHKRTFHTLMPAMACRDGSPTHLFGTQGGEGQPQTQLAVLTRMIDFDMDPQSAVSEPRWVWGRTWGAPTQELKIEGRIGGEVAEQLTEAGHLVRVAKDVDGIMGHAHAIAIGKNGVLSGGFDPRSDGAAIGW</sequence>
<feature type="active site" description="Nucleophile" evidence="4">
    <location>
        <position position="343"/>
    </location>
</feature>
<dbReference type="AlphaFoldDB" id="A0A917HBU7"/>
<comment type="subunit">
    <text evidence="6">This enzyme consists of two polypeptide chains, which are synthesized in precursor form from a single polypeptide.</text>
</comment>
<evidence type="ECO:0000313" key="7">
    <source>
        <dbReference type="EMBL" id="GGG73829.1"/>
    </source>
</evidence>
<dbReference type="EMBL" id="BMHY01000005">
    <property type="protein sequence ID" value="GGG73829.1"/>
    <property type="molecule type" value="Genomic_DNA"/>
</dbReference>
<keyword evidence="8" id="KW-1185">Reference proteome</keyword>
<dbReference type="Proteomes" id="UP000600247">
    <property type="component" value="Unassembled WGS sequence"/>
</dbReference>